<gene>
    <name evidence="2" type="ORF">SAMN05421736_103296</name>
</gene>
<evidence type="ECO:0000313" key="2">
    <source>
        <dbReference type="EMBL" id="SDY78458.1"/>
    </source>
</evidence>
<name>A0A1H3MPV0_9BACI</name>
<proteinExistence type="predicted"/>
<reference evidence="3" key="1">
    <citation type="submission" date="2016-10" db="EMBL/GenBank/DDBJ databases">
        <authorList>
            <person name="Varghese N."/>
            <person name="Submissions S."/>
        </authorList>
    </citation>
    <scope>NUCLEOTIDE SEQUENCE [LARGE SCALE GENOMIC DNA]</scope>
    <source>
        <strain evidence="3">SP</strain>
    </source>
</reference>
<protein>
    <submittedName>
        <fullName evidence="2">Uncharacterized protein</fullName>
    </submittedName>
</protein>
<evidence type="ECO:0000256" key="1">
    <source>
        <dbReference type="SAM" id="MobiDB-lite"/>
    </source>
</evidence>
<organism evidence="2 3">
    <name type="scientific">Evansella caseinilytica</name>
    <dbReference type="NCBI Taxonomy" id="1503961"/>
    <lineage>
        <taxon>Bacteria</taxon>
        <taxon>Bacillati</taxon>
        <taxon>Bacillota</taxon>
        <taxon>Bacilli</taxon>
        <taxon>Bacillales</taxon>
        <taxon>Bacillaceae</taxon>
        <taxon>Evansella</taxon>
    </lineage>
</organism>
<feature type="region of interest" description="Disordered" evidence="1">
    <location>
        <begin position="55"/>
        <end position="74"/>
    </location>
</feature>
<dbReference type="Proteomes" id="UP000198935">
    <property type="component" value="Unassembled WGS sequence"/>
</dbReference>
<dbReference type="AlphaFoldDB" id="A0A1H3MPV0"/>
<feature type="compositionally biased region" description="Polar residues" evidence="1">
    <location>
        <begin position="57"/>
        <end position="66"/>
    </location>
</feature>
<evidence type="ECO:0000313" key="3">
    <source>
        <dbReference type="Proteomes" id="UP000198935"/>
    </source>
</evidence>
<accession>A0A1H3MPV0</accession>
<sequence>MLFLTMHRMTGTALVWTMLHAGAFLIAKNNGSAHHTPQRPVNALAFRGENLSENRQKQSSIWQKTGSPPLRIWT</sequence>
<keyword evidence="3" id="KW-1185">Reference proteome</keyword>
<dbReference type="EMBL" id="FNPI01000003">
    <property type="protein sequence ID" value="SDY78458.1"/>
    <property type="molecule type" value="Genomic_DNA"/>
</dbReference>
<dbReference type="STRING" id="1503961.SAMN05421736_103296"/>